<keyword evidence="1" id="KW-0812">Transmembrane</keyword>
<keyword evidence="3" id="KW-1185">Reference proteome</keyword>
<evidence type="ECO:0000313" key="2">
    <source>
        <dbReference type="EMBL" id="PHP27758.1"/>
    </source>
</evidence>
<dbReference type="RefSeq" id="WP_099276435.1">
    <property type="nucleotide sequence ID" value="NZ_CANMUC010000018.1"/>
</dbReference>
<comment type="caution">
    <text evidence="2">The sequence shown here is derived from an EMBL/GenBank/DDBJ whole genome shotgun (WGS) entry which is preliminary data.</text>
</comment>
<reference evidence="2 3" key="1">
    <citation type="submission" date="2017-08" db="EMBL/GenBank/DDBJ databases">
        <title>Draft Genome Sequence of Loktanella cinnabarina Strain XM1, Isolated from Coastal Surface Water.</title>
        <authorList>
            <person name="Ma R."/>
            <person name="Wang J."/>
            <person name="Wang Q."/>
            <person name="Ma Z."/>
            <person name="Li J."/>
            <person name="Chen L."/>
        </authorList>
    </citation>
    <scope>NUCLEOTIDE SEQUENCE [LARGE SCALE GENOMIC DNA]</scope>
    <source>
        <strain evidence="2 3">XM1</strain>
    </source>
</reference>
<keyword evidence="1" id="KW-0472">Membrane</keyword>
<organism evidence="2 3">
    <name type="scientific">Limimaricola cinnabarinus</name>
    <dbReference type="NCBI Taxonomy" id="1125964"/>
    <lineage>
        <taxon>Bacteria</taxon>
        <taxon>Pseudomonadati</taxon>
        <taxon>Pseudomonadota</taxon>
        <taxon>Alphaproteobacteria</taxon>
        <taxon>Rhodobacterales</taxon>
        <taxon>Paracoccaceae</taxon>
        <taxon>Limimaricola</taxon>
    </lineage>
</organism>
<dbReference type="Proteomes" id="UP000221860">
    <property type="component" value="Unassembled WGS sequence"/>
</dbReference>
<feature type="transmembrane region" description="Helical" evidence="1">
    <location>
        <begin position="76"/>
        <end position="96"/>
    </location>
</feature>
<feature type="transmembrane region" description="Helical" evidence="1">
    <location>
        <begin position="42"/>
        <end position="64"/>
    </location>
</feature>
<gene>
    <name evidence="2" type="ORF">CJ301_08760</name>
</gene>
<protein>
    <submittedName>
        <fullName evidence="2">Uncharacterized protein</fullName>
    </submittedName>
</protein>
<proteinExistence type="predicted"/>
<sequence>MNAILRLSLPLTLWLASFSAVYGLHGLLCSSRWATLAPELPGRLLLIGASLAALALQALLLVLLRSSRWPHPDAAIHRISMALAIVALVATAWTLIPTLTTSHCL</sequence>
<evidence type="ECO:0000313" key="3">
    <source>
        <dbReference type="Proteomes" id="UP000221860"/>
    </source>
</evidence>
<keyword evidence="1" id="KW-1133">Transmembrane helix</keyword>
<accession>A0A2G1MG97</accession>
<evidence type="ECO:0000256" key="1">
    <source>
        <dbReference type="SAM" id="Phobius"/>
    </source>
</evidence>
<dbReference type="OrthoDB" id="7433399at2"/>
<name>A0A2G1MG97_9RHOB</name>
<dbReference type="EMBL" id="NQWH01000011">
    <property type="protein sequence ID" value="PHP27758.1"/>
    <property type="molecule type" value="Genomic_DNA"/>
</dbReference>
<dbReference type="AlphaFoldDB" id="A0A2G1MG97"/>